<evidence type="ECO:0000256" key="5">
    <source>
        <dbReference type="ARBA" id="ARBA00023136"/>
    </source>
</evidence>
<evidence type="ECO:0000256" key="6">
    <source>
        <dbReference type="SAM" id="MobiDB-lite"/>
    </source>
</evidence>
<keyword evidence="2" id="KW-0813">Transport</keyword>
<feature type="transmembrane region" description="Helical" evidence="7">
    <location>
        <begin position="326"/>
        <end position="345"/>
    </location>
</feature>
<feature type="compositionally biased region" description="Basic and acidic residues" evidence="6">
    <location>
        <begin position="1"/>
        <end position="11"/>
    </location>
</feature>
<feature type="transmembrane region" description="Helical" evidence="7">
    <location>
        <begin position="207"/>
        <end position="226"/>
    </location>
</feature>
<keyword evidence="5 7" id="KW-0472">Membrane</keyword>
<comment type="caution">
    <text evidence="9">The sequence shown here is derived from an EMBL/GenBank/DDBJ whole genome shotgun (WGS) entry which is preliminary data.</text>
</comment>
<keyword evidence="4 7" id="KW-1133">Transmembrane helix</keyword>
<keyword evidence="3 7" id="KW-0812">Transmembrane</keyword>
<feature type="transmembrane region" description="Helical" evidence="7">
    <location>
        <begin position="395"/>
        <end position="412"/>
    </location>
</feature>
<feature type="transmembrane region" description="Helical" evidence="7">
    <location>
        <begin position="351"/>
        <end position="374"/>
    </location>
</feature>
<feature type="compositionally biased region" description="Basic and acidic residues" evidence="6">
    <location>
        <begin position="452"/>
        <end position="474"/>
    </location>
</feature>
<dbReference type="FunFam" id="1.20.1720.10:FF:000009">
    <property type="entry name" value="MFS multidrug transporter"/>
    <property type="match status" value="1"/>
</dbReference>
<evidence type="ECO:0000313" key="10">
    <source>
        <dbReference type="Proteomes" id="UP000275385"/>
    </source>
</evidence>
<evidence type="ECO:0000256" key="1">
    <source>
        <dbReference type="ARBA" id="ARBA00004141"/>
    </source>
</evidence>
<evidence type="ECO:0000256" key="3">
    <source>
        <dbReference type="ARBA" id="ARBA00022692"/>
    </source>
</evidence>
<feature type="transmembrane region" description="Helical" evidence="7">
    <location>
        <begin position="121"/>
        <end position="141"/>
    </location>
</feature>
<dbReference type="GO" id="GO:0022857">
    <property type="term" value="F:transmembrane transporter activity"/>
    <property type="evidence" value="ECO:0007669"/>
    <property type="project" value="InterPro"/>
</dbReference>
<organism evidence="9 10">
    <name type="scientific">Coniochaeta pulveracea</name>
    <dbReference type="NCBI Taxonomy" id="177199"/>
    <lineage>
        <taxon>Eukaryota</taxon>
        <taxon>Fungi</taxon>
        <taxon>Dikarya</taxon>
        <taxon>Ascomycota</taxon>
        <taxon>Pezizomycotina</taxon>
        <taxon>Sordariomycetes</taxon>
        <taxon>Sordariomycetidae</taxon>
        <taxon>Coniochaetales</taxon>
        <taxon>Coniochaetaceae</taxon>
        <taxon>Coniochaeta</taxon>
    </lineage>
</organism>
<dbReference type="STRING" id="177199.A0A420Y5I2"/>
<feature type="transmembrane region" description="Helical" evidence="7">
    <location>
        <begin position="233"/>
        <end position="251"/>
    </location>
</feature>
<dbReference type="PANTHER" id="PTHR23502:SF51">
    <property type="entry name" value="QUINIDINE RESISTANCE PROTEIN 1-RELATED"/>
    <property type="match status" value="1"/>
</dbReference>
<dbReference type="InterPro" id="IPR036259">
    <property type="entry name" value="MFS_trans_sf"/>
</dbReference>
<accession>A0A420Y5I2</accession>
<dbReference type="PANTHER" id="PTHR23502">
    <property type="entry name" value="MAJOR FACILITATOR SUPERFAMILY"/>
    <property type="match status" value="1"/>
</dbReference>
<evidence type="ECO:0000256" key="2">
    <source>
        <dbReference type="ARBA" id="ARBA00022448"/>
    </source>
</evidence>
<dbReference type="Proteomes" id="UP000275385">
    <property type="component" value="Unassembled WGS sequence"/>
</dbReference>
<reference evidence="9 10" key="1">
    <citation type="submission" date="2018-08" db="EMBL/GenBank/DDBJ databases">
        <title>Draft genome of the lignicolous fungus Coniochaeta pulveracea.</title>
        <authorList>
            <person name="Borstlap C.J."/>
            <person name="De Witt R.N."/>
            <person name="Botha A."/>
            <person name="Volschenk H."/>
        </authorList>
    </citation>
    <scope>NUCLEOTIDE SEQUENCE [LARGE SCALE GENOMIC DNA]</scope>
    <source>
        <strain evidence="9 10">CAB683</strain>
    </source>
</reference>
<sequence>MDKPTDAEKRPSTSPPNTEGQERPAPKQSFDAETPSHQTTTPNSNNGALTTGEPPSEAPASSPSQPDNPPPYSIHTLWQKRLIVLAASLSSFFSPLTAQIYLPALPVLAKDFHVTTSQINLTVTTYMIFQGVTPMFIGGFADTAGRRPAYLICFVVYIAANIGLALSKNYASVLVVRCLQSAGSSTTVALNQAVVADIITSAERGQYIGITVIPVVLAPSLGPVLGGLLSQYLGWRAIFCGIIFAGFYGIATAMPSQLQAKYGFNDIVVGLMYLPMAGGSIAAAFVVGPAINRNYRRHARKLGLPVDKLRQMDLTNFPIEKARLEVGGPLLLVCVVVMLCWGWVMDKDRKVSVAAPCVLLFLMGFGMIGFINTVNSLLVDLNPKRAGAAVAANNLTRCLLGALVSAVINPMIDAMGSGWAFVLIGVIYVVFSPALWVLYKNGPRWRKELKAKQERELKDKEAKNLAKEENKATEGTESVGLDGLEQPAEEQPRPEGPNEEKPASA</sequence>
<dbReference type="OrthoDB" id="440553at2759"/>
<feature type="compositionally biased region" description="Polar residues" evidence="6">
    <location>
        <begin position="35"/>
        <end position="49"/>
    </location>
</feature>
<feature type="domain" description="Major facilitator superfamily (MFS) profile" evidence="8">
    <location>
        <begin position="83"/>
        <end position="505"/>
    </location>
</feature>
<dbReference type="InterPro" id="IPR020846">
    <property type="entry name" value="MFS_dom"/>
</dbReference>
<dbReference type="FunFam" id="1.20.1250.20:FF:000306">
    <property type="entry name" value="MFS multidrug transporter, putative"/>
    <property type="match status" value="1"/>
</dbReference>
<dbReference type="EMBL" id="QVQW01000046">
    <property type="protein sequence ID" value="RKU43139.1"/>
    <property type="molecule type" value="Genomic_DNA"/>
</dbReference>
<dbReference type="PROSITE" id="PS50850">
    <property type="entry name" value="MFS"/>
    <property type="match status" value="1"/>
</dbReference>
<evidence type="ECO:0000313" key="9">
    <source>
        <dbReference type="EMBL" id="RKU43139.1"/>
    </source>
</evidence>
<feature type="compositionally biased region" description="Basic and acidic residues" evidence="6">
    <location>
        <begin position="490"/>
        <end position="505"/>
    </location>
</feature>
<evidence type="ECO:0000256" key="7">
    <source>
        <dbReference type="SAM" id="Phobius"/>
    </source>
</evidence>
<feature type="region of interest" description="Disordered" evidence="6">
    <location>
        <begin position="452"/>
        <end position="505"/>
    </location>
</feature>
<feature type="transmembrane region" description="Helical" evidence="7">
    <location>
        <begin position="148"/>
        <end position="166"/>
    </location>
</feature>
<feature type="transmembrane region" description="Helical" evidence="7">
    <location>
        <begin position="271"/>
        <end position="291"/>
    </location>
</feature>
<dbReference type="InterPro" id="IPR011701">
    <property type="entry name" value="MFS"/>
</dbReference>
<dbReference type="GO" id="GO:0005886">
    <property type="term" value="C:plasma membrane"/>
    <property type="evidence" value="ECO:0007669"/>
    <property type="project" value="TreeGrafter"/>
</dbReference>
<dbReference type="CDD" id="cd17323">
    <property type="entry name" value="MFS_Tpo1_MDR_like"/>
    <property type="match status" value="1"/>
</dbReference>
<dbReference type="PRINTS" id="PR01036">
    <property type="entry name" value="TCRTETB"/>
</dbReference>
<proteinExistence type="predicted"/>
<dbReference type="Gene3D" id="1.20.1250.20">
    <property type="entry name" value="MFS general substrate transporter like domains"/>
    <property type="match status" value="1"/>
</dbReference>
<feature type="region of interest" description="Disordered" evidence="6">
    <location>
        <begin position="1"/>
        <end position="72"/>
    </location>
</feature>
<evidence type="ECO:0000256" key="4">
    <source>
        <dbReference type="ARBA" id="ARBA00022989"/>
    </source>
</evidence>
<evidence type="ECO:0000259" key="8">
    <source>
        <dbReference type="PROSITE" id="PS50850"/>
    </source>
</evidence>
<feature type="compositionally biased region" description="Low complexity" evidence="6">
    <location>
        <begin position="53"/>
        <end position="64"/>
    </location>
</feature>
<feature type="transmembrane region" description="Helical" evidence="7">
    <location>
        <begin position="418"/>
        <end position="439"/>
    </location>
</feature>
<comment type="subcellular location">
    <subcellularLocation>
        <location evidence="1">Membrane</location>
        <topology evidence="1">Multi-pass membrane protein</topology>
    </subcellularLocation>
</comment>
<gene>
    <name evidence="9" type="ORF">DL546_000651</name>
</gene>
<feature type="transmembrane region" description="Helical" evidence="7">
    <location>
        <begin position="82"/>
        <end position="101"/>
    </location>
</feature>
<dbReference type="Pfam" id="PF07690">
    <property type="entry name" value="MFS_1"/>
    <property type="match status" value="1"/>
</dbReference>
<dbReference type="AlphaFoldDB" id="A0A420Y5I2"/>
<name>A0A420Y5I2_9PEZI</name>
<dbReference type="SUPFAM" id="SSF103473">
    <property type="entry name" value="MFS general substrate transporter"/>
    <property type="match status" value="1"/>
</dbReference>
<protein>
    <recommendedName>
        <fullName evidence="8">Major facilitator superfamily (MFS) profile domain-containing protein</fullName>
    </recommendedName>
</protein>
<dbReference type="Gene3D" id="1.20.1720.10">
    <property type="entry name" value="Multidrug resistance protein D"/>
    <property type="match status" value="1"/>
</dbReference>
<keyword evidence="10" id="KW-1185">Reference proteome</keyword>